<evidence type="ECO:0000313" key="3">
    <source>
        <dbReference type="Proteomes" id="UP000828390"/>
    </source>
</evidence>
<feature type="region of interest" description="Disordered" evidence="1">
    <location>
        <begin position="1"/>
        <end position="45"/>
    </location>
</feature>
<accession>A0A9D4N6F3</accession>
<comment type="caution">
    <text evidence="2">The sequence shown here is derived from an EMBL/GenBank/DDBJ whole genome shotgun (WGS) entry which is preliminary data.</text>
</comment>
<reference evidence="2" key="1">
    <citation type="journal article" date="2019" name="bioRxiv">
        <title>The Genome of the Zebra Mussel, Dreissena polymorpha: A Resource for Invasive Species Research.</title>
        <authorList>
            <person name="McCartney M.A."/>
            <person name="Auch B."/>
            <person name="Kono T."/>
            <person name="Mallez S."/>
            <person name="Zhang Y."/>
            <person name="Obille A."/>
            <person name="Becker A."/>
            <person name="Abrahante J.E."/>
            <person name="Garbe J."/>
            <person name="Badalamenti J.P."/>
            <person name="Herman A."/>
            <person name="Mangelson H."/>
            <person name="Liachko I."/>
            <person name="Sullivan S."/>
            <person name="Sone E.D."/>
            <person name="Koren S."/>
            <person name="Silverstein K.A.T."/>
            <person name="Beckman K.B."/>
            <person name="Gohl D.M."/>
        </authorList>
    </citation>
    <scope>NUCLEOTIDE SEQUENCE</scope>
    <source>
        <strain evidence="2">Duluth1</strain>
        <tissue evidence="2">Whole animal</tissue>
    </source>
</reference>
<dbReference type="EMBL" id="JAIWYP010000001">
    <property type="protein sequence ID" value="KAH3888094.1"/>
    <property type="molecule type" value="Genomic_DNA"/>
</dbReference>
<name>A0A9D4N6F3_DREPO</name>
<proteinExistence type="predicted"/>
<dbReference type="AlphaFoldDB" id="A0A9D4N6F3"/>
<evidence type="ECO:0000313" key="2">
    <source>
        <dbReference type="EMBL" id="KAH3888094.1"/>
    </source>
</evidence>
<sequence>MLGVVTRTSRYIERPRDGGTQYAQRTGKTVSGMKKTACDSESGHKGIAVRCRPLEELRPEKNLS</sequence>
<dbReference type="Proteomes" id="UP000828390">
    <property type="component" value="Unassembled WGS sequence"/>
</dbReference>
<organism evidence="2 3">
    <name type="scientific">Dreissena polymorpha</name>
    <name type="common">Zebra mussel</name>
    <name type="synonym">Mytilus polymorpha</name>
    <dbReference type="NCBI Taxonomy" id="45954"/>
    <lineage>
        <taxon>Eukaryota</taxon>
        <taxon>Metazoa</taxon>
        <taxon>Spiralia</taxon>
        <taxon>Lophotrochozoa</taxon>
        <taxon>Mollusca</taxon>
        <taxon>Bivalvia</taxon>
        <taxon>Autobranchia</taxon>
        <taxon>Heteroconchia</taxon>
        <taxon>Euheterodonta</taxon>
        <taxon>Imparidentia</taxon>
        <taxon>Neoheterodontei</taxon>
        <taxon>Myida</taxon>
        <taxon>Dreissenoidea</taxon>
        <taxon>Dreissenidae</taxon>
        <taxon>Dreissena</taxon>
    </lineage>
</organism>
<protein>
    <submittedName>
        <fullName evidence="2">Uncharacterized protein</fullName>
    </submittedName>
</protein>
<reference evidence="2" key="2">
    <citation type="submission" date="2020-11" db="EMBL/GenBank/DDBJ databases">
        <authorList>
            <person name="McCartney M.A."/>
            <person name="Auch B."/>
            <person name="Kono T."/>
            <person name="Mallez S."/>
            <person name="Becker A."/>
            <person name="Gohl D.M."/>
            <person name="Silverstein K.A.T."/>
            <person name="Koren S."/>
            <person name="Bechman K.B."/>
            <person name="Herman A."/>
            <person name="Abrahante J.E."/>
            <person name="Garbe J."/>
        </authorList>
    </citation>
    <scope>NUCLEOTIDE SEQUENCE</scope>
    <source>
        <strain evidence="2">Duluth1</strain>
        <tissue evidence="2">Whole animal</tissue>
    </source>
</reference>
<evidence type="ECO:0000256" key="1">
    <source>
        <dbReference type="SAM" id="MobiDB-lite"/>
    </source>
</evidence>
<keyword evidence="3" id="KW-1185">Reference proteome</keyword>
<gene>
    <name evidence="2" type="ORF">DPMN_012119</name>
</gene>